<comment type="caution">
    <text evidence="2">The sequence shown here is derived from an EMBL/GenBank/DDBJ whole genome shotgun (WGS) entry which is preliminary data.</text>
</comment>
<reference evidence="2 3" key="1">
    <citation type="submission" date="2019-08" db="EMBL/GenBank/DDBJ databases">
        <title>Actinomadura sp. nov. CYP1-5 isolated from mountain soil.</title>
        <authorList>
            <person name="Songsumanus A."/>
            <person name="Kuncharoen N."/>
            <person name="Kudo T."/>
            <person name="Yuki M."/>
            <person name="Igarashi Y."/>
            <person name="Tanasupawat S."/>
        </authorList>
    </citation>
    <scope>NUCLEOTIDE SEQUENCE [LARGE SCALE GENOMIC DNA]</scope>
    <source>
        <strain evidence="2 3">GKU157</strain>
    </source>
</reference>
<dbReference type="AlphaFoldDB" id="A0A5D0TYQ4"/>
<protein>
    <submittedName>
        <fullName evidence="2">Uncharacterized protein</fullName>
    </submittedName>
</protein>
<evidence type="ECO:0000313" key="3">
    <source>
        <dbReference type="Proteomes" id="UP000322634"/>
    </source>
</evidence>
<name>A0A5D0TYQ4_9ACTN</name>
<proteinExistence type="predicted"/>
<evidence type="ECO:0000256" key="1">
    <source>
        <dbReference type="SAM" id="SignalP"/>
    </source>
</evidence>
<dbReference type="EMBL" id="VSFF01000013">
    <property type="protein sequence ID" value="TYC10029.1"/>
    <property type="molecule type" value="Genomic_DNA"/>
</dbReference>
<feature type="chain" id="PRO_5038752006" evidence="1">
    <location>
        <begin position="30"/>
        <end position="120"/>
    </location>
</feature>
<keyword evidence="3" id="KW-1185">Reference proteome</keyword>
<sequence>MLHAPVKRFATIIGSTALAVLVAFPPVCASAQQTPGHGRVAGYVRISGHNNVQRVFTQPQVNQCYPVNPIATPPVYVNNRTDRKVTVYSDQHCSGSFRIVSAQQNASFVGEIGSVRVRSD</sequence>
<gene>
    <name evidence="2" type="ORF">FXF65_33590</name>
</gene>
<organism evidence="2 3">
    <name type="scientific">Actinomadura syzygii</name>
    <dbReference type="NCBI Taxonomy" id="1427538"/>
    <lineage>
        <taxon>Bacteria</taxon>
        <taxon>Bacillati</taxon>
        <taxon>Actinomycetota</taxon>
        <taxon>Actinomycetes</taxon>
        <taxon>Streptosporangiales</taxon>
        <taxon>Thermomonosporaceae</taxon>
        <taxon>Actinomadura</taxon>
    </lineage>
</organism>
<evidence type="ECO:0000313" key="2">
    <source>
        <dbReference type="EMBL" id="TYC10029.1"/>
    </source>
</evidence>
<accession>A0A5D0TYQ4</accession>
<feature type="signal peptide" evidence="1">
    <location>
        <begin position="1"/>
        <end position="29"/>
    </location>
</feature>
<dbReference type="Proteomes" id="UP000322634">
    <property type="component" value="Unassembled WGS sequence"/>
</dbReference>
<dbReference type="RefSeq" id="WP_187412642.1">
    <property type="nucleotide sequence ID" value="NZ_VSFF01000013.1"/>
</dbReference>
<keyword evidence="1" id="KW-0732">Signal</keyword>